<evidence type="ECO:0000313" key="2">
    <source>
        <dbReference type="EMBL" id="KAK7856840.1"/>
    </source>
</evidence>
<dbReference type="EMBL" id="PKMF04000033">
    <property type="protein sequence ID" value="KAK7856840.1"/>
    <property type="molecule type" value="Genomic_DNA"/>
</dbReference>
<name>A0AAW0LZK9_QUESU</name>
<reference evidence="2" key="1">
    <citation type="submission" date="2017-12" db="EMBL/GenBank/DDBJ databases">
        <authorList>
            <person name="Barbosa P."/>
            <person name="Usie A."/>
            <person name="Ramos A.M."/>
        </authorList>
    </citation>
    <scope>NUCLEOTIDE SEQUENCE</scope>
    <source>
        <strain evidence="2">HL8</strain>
        <tissue evidence="2">Leaves</tissue>
    </source>
</reference>
<evidence type="ECO:0000256" key="1">
    <source>
        <dbReference type="SAM" id="MobiDB-lite"/>
    </source>
</evidence>
<dbReference type="AlphaFoldDB" id="A0AAW0LZK9"/>
<feature type="compositionally biased region" description="Basic and acidic residues" evidence="1">
    <location>
        <begin position="1"/>
        <end position="14"/>
    </location>
</feature>
<proteinExistence type="predicted"/>
<feature type="region of interest" description="Disordered" evidence="1">
    <location>
        <begin position="1"/>
        <end position="26"/>
    </location>
</feature>
<sequence length="26" mass="3329">MERHHEPLHMDWYHVQRHHSPPRDIS</sequence>
<organism evidence="2">
    <name type="scientific">Quercus suber</name>
    <name type="common">Cork oak</name>
    <dbReference type="NCBI Taxonomy" id="58331"/>
    <lineage>
        <taxon>Eukaryota</taxon>
        <taxon>Viridiplantae</taxon>
        <taxon>Streptophyta</taxon>
        <taxon>Embryophyta</taxon>
        <taxon>Tracheophyta</taxon>
        <taxon>Spermatophyta</taxon>
        <taxon>Magnoliopsida</taxon>
        <taxon>eudicotyledons</taxon>
        <taxon>Gunneridae</taxon>
        <taxon>Pentapetalae</taxon>
        <taxon>rosids</taxon>
        <taxon>fabids</taxon>
        <taxon>Fagales</taxon>
        <taxon>Fagaceae</taxon>
        <taxon>Quercus</taxon>
    </lineage>
</organism>
<gene>
    <name evidence="2" type="ORF">CFP56_021569</name>
</gene>
<accession>A0AAW0LZK9</accession>
<reference evidence="2" key="2">
    <citation type="journal article" date="2018" name="Sci. Data">
        <title>The draft genome sequence of cork oak.</title>
        <authorList>
            <person name="Ramos A.M."/>
            <person name="Usie A."/>
            <person name="Barbosa P."/>
            <person name="Barros P.M."/>
            <person name="Capote T."/>
            <person name="Chaves I."/>
            <person name="Simoes F."/>
            <person name="Abreu I."/>
            <person name="Carrasquinho I."/>
            <person name="Faro C."/>
            <person name="Guimaraes J.B."/>
            <person name="Mendonca D."/>
            <person name="Nobrega F."/>
            <person name="Rodrigues L."/>
            <person name="Saibo N.J.M."/>
            <person name="Varela M.C."/>
            <person name="Egas C."/>
            <person name="Matos J."/>
            <person name="Miguel C.M."/>
            <person name="Oliveira M.M."/>
            <person name="Ricardo C.P."/>
            <person name="Goncalves S."/>
        </authorList>
    </citation>
    <scope>NUCLEOTIDE SEQUENCE [LARGE SCALE GENOMIC DNA]</scope>
    <source>
        <strain evidence="2">HL8</strain>
    </source>
</reference>
<protein>
    <submittedName>
        <fullName evidence="2">Uncharacterized protein</fullName>
    </submittedName>
</protein>
<comment type="caution">
    <text evidence="2">The sequence shown here is derived from an EMBL/GenBank/DDBJ whole genome shotgun (WGS) entry which is preliminary data.</text>
</comment>
<reference evidence="2" key="3">
    <citation type="submission" date="2023-07" db="EMBL/GenBank/DDBJ databases">
        <title>An improved reference 1 genome and first organelle genomes of Quercus suber.</title>
        <authorList>
            <consortium name="Genosuber Consortium"/>
            <person name="Usie A."/>
            <person name="Serra O."/>
            <person name="Barros P."/>
        </authorList>
    </citation>
    <scope>NUCLEOTIDE SEQUENCE</scope>
    <source>
        <strain evidence="2">HL8</strain>
        <tissue evidence="2">Leaves</tissue>
    </source>
</reference>